<dbReference type="AlphaFoldDB" id="A0A2V1DUH1"/>
<dbReference type="EMBL" id="KZ805354">
    <property type="protein sequence ID" value="PVI01706.1"/>
    <property type="molecule type" value="Genomic_DNA"/>
</dbReference>
<name>A0A2V1DUH1_9PLEO</name>
<evidence type="ECO:0000313" key="1">
    <source>
        <dbReference type="EMBL" id="PVI01706.1"/>
    </source>
</evidence>
<reference evidence="1 2" key="1">
    <citation type="journal article" date="2018" name="Sci. Rep.">
        <title>Comparative genomics provides insights into the lifestyle and reveals functional heterogeneity of dark septate endophytic fungi.</title>
        <authorList>
            <person name="Knapp D.G."/>
            <person name="Nemeth J.B."/>
            <person name="Barry K."/>
            <person name="Hainaut M."/>
            <person name="Henrissat B."/>
            <person name="Johnson J."/>
            <person name="Kuo A."/>
            <person name="Lim J.H.P."/>
            <person name="Lipzen A."/>
            <person name="Nolan M."/>
            <person name="Ohm R.A."/>
            <person name="Tamas L."/>
            <person name="Grigoriev I.V."/>
            <person name="Spatafora J.W."/>
            <person name="Nagy L.G."/>
            <person name="Kovacs G.M."/>
        </authorList>
    </citation>
    <scope>NUCLEOTIDE SEQUENCE [LARGE SCALE GENOMIC DNA]</scope>
    <source>
        <strain evidence="1 2">DSE2036</strain>
    </source>
</reference>
<organism evidence="1 2">
    <name type="scientific">Periconia macrospinosa</name>
    <dbReference type="NCBI Taxonomy" id="97972"/>
    <lineage>
        <taxon>Eukaryota</taxon>
        <taxon>Fungi</taxon>
        <taxon>Dikarya</taxon>
        <taxon>Ascomycota</taxon>
        <taxon>Pezizomycotina</taxon>
        <taxon>Dothideomycetes</taxon>
        <taxon>Pleosporomycetidae</taxon>
        <taxon>Pleosporales</taxon>
        <taxon>Massarineae</taxon>
        <taxon>Periconiaceae</taxon>
        <taxon>Periconia</taxon>
    </lineage>
</organism>
<gene>
    <name evidence="1" type="ORF">DM02DRAFT_339999</name>
</gene>
<evidence type="ECO:0000313" key="2">
    <source>
        <dbReference type="Proteomes" id="UP000244855"/>
    </source>
</evidence>
<dbReference type="Proteomes" id="UP000244855">
    <property type="component" value="Unassembled WGS sequence"/>
</dbReference>
<protein>
    <submittedName>
        <fullName evidence="1">Uncharacterized protein</fullName>
    </submittedName>
</protein>
<keyword evidence="2" id="KW-1185">Reference proteome</keyword>
<proteinExistence type="predicted"/>
<sequence length="152" mass="16807">MSPFCYLFPICNHSHHPILHLPIVTCICTSVPASKQVPIPISSHHPSLNTNLQHVLHSVQILTACSDAQPRSPQAYTHKSPPSPRLASFSSFPRCHAFISHQSYSCHAPAPDNQQKENKIFTPSIHPAIHPSTTTTFLLVYPSHPPTTPPFE</sequence>
<accession>A0A2V1DUH1</accession>